<evidence type="ECO:0000313" key="8">
    <source>
        <dbReference type="EMBL" id="VDL64783.1"/>
    </source>
</evidence>
<evidence type="ECO:0000256" key="1">
    <source>
        <dbReference type="ARBA" id="ARBA00004141"/>
    </source>
</evidence>
<comment type="similarity">
    <text evidence="2">Belongs to the ZIP transporter (TC 2.A.5) family.</text>
</comment>
<evidence type="ECO:0000313" key="9">
    <source>
        <dbReference type="Proteomes" id="UP000271162"/>
    </source>
</evidence>
<evidence type="ECO:0000256" key="3">
    <source>
        <dbReference type="ARBA" id="ARBA00022692"/>
    </source>
</evidence>
<dbReference type="GO" id="GO:0005886">
    <property type="term" value="C:plasma membrane"/>
    <property type="evidence" value="ECO:0007669"/>
    <property type="project" value="TreeGrafter"/>
</dbReference>
<protein>
    <submittedName>
        <fullName evidence="10">Zinc transporter ZIP10</fullName>
    </submittedName>
</protein>
<dbReference type="Proteomes" id="UP000271162">
    <property type="component" value="Unassembled WGS sequence"/>
</dbReference>
<dbReference type="STRING" id="27835.A0A0N4XFS4"/>
<dbReference type="InterPro" id="IPR003689">
    <property type="entry name" value="ZIP"/>
</dbReference>
<reference evidence="8 9" key="2">
    <citation type="submission" date="2018-11" db="EMBL/GenBank/DDBJ databases">
        <authorList>
            <consortium name="Pathogen Informatics"/>
        </authorList>
    </citation>
    <scope>NUCLEOTIDE SEQUENCE [LARGE SCALE GENOMIC DNA]</scope>
</reference>
<evidence type="ECO:0000256" key="7">
    <source>
        <dbReference type="SAM" id="Phobius"/>
    </source>
</evidence>
<dbReference type="OMA" id="EFISASH"/>
<organism evidence="10">
    <name type="scientific">Nippostrongylus brasiliensis</name>
    <name type="common">Rat hookworm</name>
    <dbReference type="NCBI Taxonomy" id="27835"/>
    <lineage>
        <taxon>Eukaryota</taxon>
        <taxon>Metazoa</taxon>
        <taxon>Ecdysozoa</taxon>
        <taxon>Nematoda</taxon>
        <taxon>Chromadorea</taxon>
        <taxon>Rhabditida</taxon>
        <taxon>Rhabditina</taxon>
        <taxon>Rhabditomorpha</taxon>
        <taxon>Strongyloidea</taxon>
        <taxon>Heligmosomidae</taxon>
        <taxon>Nippostrongylus</taxon>
    </lineage>
</organism>
<dbReference type="Pfam" id="PF02535">
    <property type="entry name" value="Zip"/>
    <property type="match status" value="1"/>
</dbReference>
<keyword evidence="4 7" id="KW-1133">Transmembrane helix</keyword>
<dbReference type="PANTHER" id="PTHR12191:SF37">
    <property type="entry name" value="ZINC TRANSPORTER FOI"/>
    <property type="match status" value="1"/>
</dbReference>
<keyword evidence="9" id="KW-1185">Reference proteome</keyword>
<reference evidence="10" key="1">
    <citation type="submission" date="2017-02" db="UniProtKB">
        <authorList>
            <consortium name="WormBaseParasite"/>
        </authorList>
    </citation>
    <scope>IDENTIFICATION</scope>
</reference>
<name>A0A0N4XFS4_NIPBR</name>
<dbReference type="InterPro" id="IPR050799">
    <property type="entry name" value="ZIP_Transporter"/>
</dbReference>
<dbReference type="GO" id="GO:0140410">
    <property type="term" value="F:monoatomic cation:bicarbonate symporter activity"/>
    <property type="evidence" value="ECO:0007669"/>
    <property type="project" value="TreeGrafter"/>
</dbReference>
<proteinExistence type="inferred from homology"/>
<dbReference type="WBParaSite" id="NBR_0000137601-mRNA-1">
    <property type="protein sequence ID" value="NBR_0000137601-mRNA-1"/>
    <property type="gene ID" value="NBR_0000137601"/>
</dbReference>
<feature type="transmembrane region" description="Helical" evidence="7">
    <location>
        <begin position="97"/>
        <end position="120"/>
    </location>
</feature>
<evidence type="ECO:0000256" key="2">
    <source>
        <dbReference type="ARBA" id="ARBA00006939"/>
    </source>
</evidence>
<comment type="subcellular location">
    <subcellularLocation>
        <location evidence="1">Membrane</location>
        <topology evidence="1">Multi-pass membrane protein</topology>
    </subcellularLocation>
</comment>
<dbReference type="EMBL" id="UYSL01001059">
    <property type="protein sequence ID" value="VDL64783.1"/>
    <property type="molecule type" value="Genomic_DNA"/>
</dbReference>
<sequence>MSIATLSSDAILHIIPQIMDVHGHSHHDHSPTPTANVSASTAPTPHDHGLHYSDHHDHHHDPDEDHSHSVQKRHAGHHLDNVHGGLHWLEVTHERKLLLRLSAVIVTIYLIYFFEFVLYYRKHHKCSGKQKSSIVPQEARIIQCTETVTNHAWEEEHTCGVTSSETLVSSDRHSSTPSGEADDDIYVCWQFKSRALVILLGDGVHNFIDGIAIGTSFMSSTKLGIITSIAVICHELPHELGDFAVLIESGLSTATALGFNLLSALTAFLGLFVSISLG</sequence>
<keyword evidence="3 7" id="KW-0812">Transmembrane</keyword>
<evidence type="ECO:0000256" key="5">
    <source>
        <dbReference type="ARBA" id="ARBA00023136"/>
    </source>
</evidence>
<dbReference type="PANTHER" id="PTHR12191">
    <property type="entry name" value="SOLUTE CARRIER FAMILY 39"/>
    <property type="match status" value="1"/>
</dbReference>
<dbReference type="GO" id="GO:0005385">
    <property type="term" value="F:zinc ion transmembrane transporter activity"/>
    <property type="evidence" value="ECO:0007669"/>
    <property type="project" value="TreeGrafter"/>
</dbReference>
<feature type="compositionally biased region" description="Polar residues" evidence="6">
    <location>
        <begin position="31"/>
        <end position="43"/>
    </location>
</feature>
<accession>A0A0N4XFS4</accession>
<evidence type="ECO:0000313" key="10">
    <source>
        <dbReference type="WBParaSite" id="NBR_0000137601-mRNA-1"/>
    </source>
</evidence>
<keyword evidence="5 7" id="KW-0472">Membrane</keyword>
<feature type="region of interest" description="Disordered" evidence="6">
    <location>
        <begin position="22"/>
        <end position="75"/>
    </location>
</feature>
<dbReference type="AlphaFoldDB" id="A0A0N4XFS4"/>
<dbReference type="GO" id="GO:0071578">
    <property type="term" value="P:zinc ion import across plasma membrane"/>
    <property type="evidence" value="ECO:0007669"/>
    <property type="project" value="TreeGrafter"/>
</dbReference>
<evidence type="ECO:0000256" key="4">
    <source>
        <dbReference type="ARBA" id="ARBA00022989"/>
    </source>
</evidence>
<evidence type="ECO:0000256" key="6">
    <source>
        <dbReference type="SAM" id="MobiDB-lite"/>
    </source>
</evidence>
<dbReference type="GO" id="GO:0030003">
    <property type="term" value="P:intracellular monoatomic cation homeostasis"/>
    <property type="evidence" value="ECO:0007669"/>
    <property type="project" value="TreeGrafter"/>
</dbReference>
<feature type="transmembrane region" description="Helical" evidence="7">
    <location>
        <begin position="257"/>
        <end position="277"/>
    </location>
</feature>
<feature type="compositionally biased region" description="Basic and acidic residues" evidence="6">
    <location>
        <begin position="45"/>
        <end position="68"/>
    </location>
</feature>
<gene>
    <name evidence="8" type="ORF">NBR_LOCUS1377</name>
</gene>